<evidence type="ECO:0000259" key="1">
    <source>
        <dbReference type="PROSITE" id="PS50164"/>
    </source>
</evidence>
<reference evidence="3" key="1">
    <citation type="journal article" date="2019" name="Int. J. Syst. Evol. Microbiol.">
        <title>The Global Catalogue of Microorganisms (GCM) 10K type strain sequencing project: providing services to taxonomists for standard genome sequencing and annotation.</title>
        <authorList>
            <consortium name="The Broad Institute Genomics Platform"/>
            <consortium name="The Broad Institute Genome Sequencing Center for Infectious Disease"/>
            <person name="Wu L."/>
            <person name="Ma J."/>
        </authorList>
    </citation>
    <scope>NUCLEOTIDE SEQUENCE [LARGE SCALE GENOMIC DNA]</scope>
    <source>
        <strain evidence="3">CGMCC 1.15180</strain>
    </source>
</reference>
<gene>
    <name evidence="2" type="ORF">ACFSKL_05790</name>
</gene>
<dbReference type="InterPro" id="IPR000305">
    <property type="entry name" value="GIY-YIG_endonuc"/>
</dbReference>
<organism evidence="2 3">
    <name type="scientific">Belliella marina</name>
    <dbReference type="NCBI Taxonomy" id="1644146"/>
    <lineage>
        <taxon>Bacteria</taxon>
        <taxon>Pseudomonadati</taxon>
        <taxon>Bacteroidota</taxon>
        <taxon>Cytophagia</taxon>
        <taxon>Cytophagales</taxon>
        <taxon>Cyclobacteriaceae</taxon>
        <taxon>Belliella</taxon>
    </lineage>
</organism>
<dbReference type="Proteomes" id="UP001597361">
    <property type="component" value="Unassembled WGS sequence"/>
</dbReference>
<comment type="caution">
    <text evidence="2">The sequence shown here is derived from an EMBL/GenBank/DDBJ whole genome shotgun (WGS) entry which is preliminary data.</text>
</comment>
<evidence type="ECO:0000313" key="2">
    <source>
        <dbReference type="EMBL" id="MFD2034292.1"/>
    </source>
</evidence>
<dbReference type="SUPFAM" id="SSF82771">
    <property type="entry name" value="GIY-YIG endonuclease"/>
    <property type="match status" value="1"/>
</dbReference>
<dbReference type="InterPro" id="IPR035901">
    <property type="entry name" value="GIY-YIG_endonuc_sf"/>
</dbReference>
<dbReference type="EMBL" id="JBHUHR010000015">
    <property type="protein sequence ID" value="MFD2034292.1"/>
    <property type="molecule type" value="Genomic_DNA"/>
</dbReference>
<dbReference type="RefSeq" id="WP_376884300.1">
    <property type="nucleotide sequence ID" value="NZ_JBHUHR010000015.1"/>
</dbReference>
<name>A0ABW4VHZ2_9BACT</name>
<feature type="domain" description="GIY-YIG" evidence="1">
    <location>
        <begin position="1"/>
        <end position="77"/>
    </location>
</feature>
<dbReference type="PROSITE" id="PS50164">
    <property type="entry name" value="GIY_YIG"/>
    <property type="match status" value="1"/>
</dbReference>
<dbReference type="Pfam" id="PF01541">
    <property type="entry name" value="GIY-YIG"/>
    <property type="match status" value="1"/>
</dbReference>
<sequence>MFFVYAISSIRRKYIYAGLTSNLEDRIHRHNSGYEKTTKPYAPFSIIYSKTFLTRPEAREHEKFLKSTPGKRFLYSLP</sequence>
<protein>
    <submittedName>
        <fullName evidence="2">GIY-YIG nuclease family protein</fullName>
    </submittedName>
</protein>
<evidence type="ECO:0000313" key="3">
    <source>
        <dbReference type="Proteomes" id="UP001597361"/>
    </source>
</evidence>
<accession>A0ABW4VHZ2</accession>
<proteinExistence type="predicted"/>
<keyword evidence="3" id="KW-1185">Reference proteome</keyword>
<dbReference type="Gene3D" id="3.40.1440.10">
    <property type="entry name" value="GIY-YIG endonuclease"/>
    <property type="match status" value="1"/>
</dbReference>